<evidence type="ECO:0000313" key="2">
    <source>
        <dbReference type="EMBL" id="MFC6705204.1"/>
    </source>
</evidence>
<dbReference type="InterPro" id="IPR041629">
    <property type="entry name" value="SCP_3"/>
</dbReference>
<dbReference type="Pfam" id="PF17844">
    <property type="entry name" value="SCP_3"/>
    <property type="match status" value="1"/>
</dbReference>
<comment type="caution">
    <text evidence="2">The sequence shown here is derived from an EMBL/GenBank/DDBJ whole genome shotgun (WGS) entry which is preliminary data.</text>
</comment>
<organism evidence="2 3">
    <name type="scientific">Flexivirga alba</name>
    <dbReference type="NCBI Taxonomy" id="702742"/>
    <lineage>
        <taxon>Bacteria</taxon>
        <taxon>Bacillati</taxon>
        <taxon>Actinomycetota</taxon>
        <taxon>Actinomycetes</taxon>
        <taxon>Micrococcales</taxon>
        <taxon>Dermacoccaceae</taxon>
        <taxon>Flexivirga</taxon>
    </lineage>
</organism>
<evidence type="ECO:0000259" key="1">
    <source>
        <dbReference type="Pfam" id="PF17844"/>
    </source>
</evidence>
<protein>
    <submittedName>
        <fullName evidence="2">Sterol carrier family protein</fullName>
    </submittedName>
</protein>
<proteinExistence type="predicted"/>
<feature type="domain" description="Bacterial SCP orthologue" evidence="1">
    <location>
        <begin position="34"/>
        <end position="125"/>
    </location>
</feature>
<name>A0ABW2AE92_9MICO</name>
<dbReference type="RefSeq" id="WP_382400137.1">
    <property type="nucleotide sequence ID" value="NZ_JBHSWH010000001.1"/>
</dbReference>
<gene>
    <name evidence="2" type="ORF">ACFQDH_07960</name>
</gene>
<dbReference type="Gene3D" id="3.30.1050.40">
    <property type="match status" value="1"/>
</dbReference>
<dbReference type="EMBL" id="JBHSWH010000001">
    <property type="protein sequence ID" value="MFC6705204.1"/>
    <property type="molecule type" value="Genomic_DNA"/>
</dbReference>
<keyword evidence="3" id="KW-1185">Reference proteome</keyword>
<sequence>MTGRKEPVDADPQNRRGAGRAAVLAWCADPTVGRAIIAMAVRFSLQELALQAPGRSVEVRVPPYGAVQVIEGLTHRRGTPPNVVELNPDSWMKLVVGDTTWAEAETAGIVSASGSRSDLSPYLPLLRRPSK</sequence>
<dbReference type="Proteomes" id="UP001596298">
    <property type="component" value="Unassembled WGS sequence"/>
</dbReference>
<evidence type="ECO:0000313" key="3">
    <source>
        <dbReference type="Proteomes" id="UP001596298"/>
    </source>
</evidence>
<accession>A0ABW2AE92</accession>
<reference evidence="3" key="1">
    <citation type="journal article" date="2019" name="Int. J. Syst. Evol. Microbiol.">
        <title>The Global Catalogue of Microorganisms (GCM) 10K type strain sequencing project: providing services to taxonomists for standard genome sequencing and annotation.</title>
        <authorList>
            <consortium name="The Broad Institute Genomics Platform"/>
            <consortium name="The Broad Institute Genome Sequencing Center for Infectious Disease"/>
            <person name="Wu L."/>
            <person name="Ma J."/>
        </authorList>
    </citation>
    <scope>NUCLEOTIDE SEQUENCE [LARGE SCALE GENOMIC DNA]</scope>
    <source>
        <strain evidence="3">CCUG 58127</strain>
    </source>
</reference>